<evidence type="ECO:0000313" key="7">
    <source>
        <dbReference type="EMBL" id="KAB4456772.1"/>
    </source>
</evidence>
<dbReference type="Proteomes" id="UP001156216">
    <property type="component" value="Chromosome"/>
</dbReference>
<evidence type="ECO:0000313" key="4">
    <source>
        <dbReference type="EMBL" id="CUP87293.1"/>
    </source>
</evidence>
<gene>
    <name evidence="2" type="ORF">BatF92_24990</name>
    <name evidence="14" type="ORF">DW011_09510</name>
    <name evidence="13" type="ORF">DW780_22600</name>
    <name evidence="3" type="ORF">ERS852511_02944</name>
    <name evidence="4" type="ORF">ERS852557_01994</name>
    <name evidence="8" type="ORF">GAN59_04200</name>
    <name evidence="7" type="ORF">GAN75_09300</name>
    <name evidence="9" type="ORF">GAN91_17080</name>
    <name evidence="6" type="ORF">GAN93_11430</name>
    <name evidence="5" type="ORF">GAO51_11170</name>
    <name evidence="11" type="ORF">K0H07_14695</name>
    <name evidence="10" type="ORF">KHY35_02255</name>
    <name evidence="16" type="ORF">KQP59_22630</name>
    <name evidence="15" type="ORF">KQP68_01565</name>
    <name evidence="17" type="ORF">KQP74_10520</name>
    <name evidence="12" type="ORF">PO127_17660</name>
</gene>
<dbReference type="Pfam" id="PF19571">
    <property type="entry name" value="ACT_8"/>
    <property type="match status" value="1"/>
</dbReference>
<dbReference type="EMBL" id="AP022660">
    <property type="protein sequence ID" value="BCA50557.1"/>
    <property type="molecule type" value="Genomic_DNA"/>
</dbReference>
<reference evidence="15 29" key="6">
    <citation type="submission" date="2021-06" db="EMBL/GenBank/DDBJ databases">
        <title>Interrogation of the integrated mobile genetic elements in gut-associated Bacteroides with a consensus prediction approach.</title>
        <authorList>
            <person name="Campbell D.E."/>
            <person name="Leigh J.R."/>
            <person name="Kim T."/>
            <person name="England W."/>
            <person name="Whitaker R.J."/>
            <person name="Degnan P.H."/>
        </authorList>
    </citation>
    <scope>NUCLEOTIDE SEQUENCE</scope>
    <source>
        <strain evidence="17">VPI-3443</strain>
        <strain evidence="16">VPI-BTDOT2</strain>
        <strain evidence="15 29">WAL8669</strain>
    </source>
</reference>
<dbReference type="CDD" id="cd04908">
    <property type="entry name" value="ACT_Bt0572_1"/>
    <property type="match status" value="1"/>
</dbReference>
<evidence type="ECO:0000313" key="5">
    <source>
        <dbReference type="EMBL" id="KAB4313433.1"/>
    </source>
</evidence>
<dbReference type="EMBL" id="QROV01000009">
    <property type="protein sequence ID" value="RHL59998.1"/>
    <property type="molecule type" value="Genomic_DNA"/>
</dbReference>
<evidence type="ECO:0000313" key="28">
    <source>
        <dbReference type="Proteomes" id="UP000782901"/>
    </source>
</evidence>
<dbReference type="EMBL" id="WCRS01000002">
    <property type="protein sequence ID" value="KAB4478117.1"/>
    <property type="molecule type" value="Genomic_DNA"/>
</dbReference>
<dbReference type="EMBL" id="WCRW01000005">
    <property type="protein sequence ID" value="KAB4456772.1"/>
    <property type="molecule type" value="Genomic_DNA"/>
</dbReference>
<dbReference type="Proteomes" id="UP000284785">
    <property type="component" value="Unassembled WGS sequence"/>
</dbReference>
<evidence type="ECO:0000313" key="10">
    <source>
        <dbReference type="EMBL" id="MBS5409531.1"/>
    </source>
</evidence>
<dbReference type="Proteomes" id="UP001156218">
    <property type="component" value="Chromosome"/>
</dbReference>
<dbReference type="Proteomes" id="UP000095541">
    <property type="component" value="Unassembled WGS sequence"/>
</dbReference>
<evidence type="ECO:0000313" key="8">
    <source>
        <dbReference type="EMBL" id="KAB4478117.1"/>
    </source>
</evidence>
<evidence type="ECO:0000313" key="29">
    <source>
        <dbReference type="Proteomes" id="UP001156218"/>
    </source>
</evidence>
<evidence type="ECO:0000313" key="15">
    <source>
        <dbReference type="EMBL" id="UYU66994.1"/>
    </source>
</evidence>
<dbReference type="KEGG" id="btho:Btheta7330_02078"/>
<dbReference type="EMBL" id="JAQNVG010000032">
    <property type="protein sequence ID" value="MDC2237569.1"/>
    <property type="molecule type" value="Genomic_DNA"/>
</dbReference>
<reference evidence="12" key="8">
    <citation type="submission" date="2022-10" db="EMBL/GenBank/DDBJ databases">
        <title>Human gut microbiome strain richness.</title>
        <authorList>
            <person name="Chen-Liaw A."/>
        </authorList>
    </citation>
    <scope>NUCLEOTIDE SEQUENCE</scope>
    <source>
        <strain evidence="12">1001283st1_A3_1001283B150304_161114</strain>
    </source>
</reference>
<evidence type="ECO:0000313" key="16">
    <source>
        <dbReference type="EMBL" id="UYU71028.1"/>
    </source>
</evidence>
<evidence type="ECO:0000313" key="13">
    <source>
        <dbReference type="EMBL" id="RHD82269.1"/>
    </source>
</evidence>
<evidence type="ECO:0000313" key="12">
    <source>
        <dbReference type="EMBL" id="MDC2237569.1"/>
    </source>
</evidence>
<evidence type="ECO:0000313" key="22">
    <source>
        <dbReference type="Proteomes" id="UP000436825"/>
    </source>
</evidence>
<dbReference type="Proteomes" id="UP000436825">
    <property type="component" value="Unassembled WGS sequence"/>
</dbReference>
<feature type="domain" description="ACT" evidence="1">
    <location>
        <begin position="71"/>
        <end position="141"/>
    </location>
</feature>
<sequence>MVAKQLSIFLENKSGRLTEVTEVLAKENINLSALCIAENADFGILRGIVSDPDKAYKALKDNHFAVNITDVVGISCPNVPGALAKVLGFLSAEGVFIEYMYSFANNNVANVVIRPSNMDKCIEVLKEKKVDLLAASDLYKL</sequence>
<evidence type="ECO:0000313" key="2">
    <source>
        <dbReference type="EMBL" id="BCA50557.1"/>
    </source>
</evidence>
<dbReference type="Proteomes" id="UP000500882">
    <property type="component" value="Chromosome"/>
</dbReference>
<evidence type="ECO:0000313" key="20">
    <source>
        <dbReference type="Proteomes" id="UP000283616"/>
    </source>
</evidence>
<dbReference type="EMBL" id="WCSB01000009">
    <property type="protein sequence ID" value="KAB4452210.1"/>
    <property type="molecule type" value="Genomic_DNA"/>
</dbReference>
<evidence type="ECO:0000313" key="21">
    <source>
        <dbReference type="Proteomes" id="UP000284785"/>
    </source>
</evidence>
<dbReference type="PANTHER" id="PTHR40099">
    <property type="entry name" value="ACETOLACTATE SYNTHASE, SMALL SUBUNIT"/>
    <property type="match status" value="1"/>
</dbReference>
<dbReference type="OMA" id="LFAENKP"/>
<dbReference type="EMBL" id="JAHYQA010000008">
    <property type="protein sequence ID" value="MCE9238394.1"/>
    <property type="molecule type" value="Genomic_DNA"/>
</dbReference>
<dbReference type="EMBL" id="WCSY01000009">
    <property type="protein sequence ID" value="KAB4313433.1"/>
    <property type="molecule type" value="Genomic_DNA"/>
</dbReference>
<evidence type="ECO:0000313" key="6">
    <source>
        <dbReference type="EMBL" id="KAB4452210.1"/>
    </source>
</evidence>
<reference evidence="18 19" key="1">
    <citation type="submission" date="2015-09" db="EMBL/GenBank/DDBJ databases">
        <authorList>
            <consortium name="Pathogen Informatics"/>
        </authorList>
    </citation>
    <scope>NUCLEOTIDE SEQUENCE [LARGE SCALE GENOMIC DNA]</scope>
    <source>
        <strain evidence="3 19">2789STDY5834899</strain>
        <strain evidence="4 18">2789STDY5834945</strain>
    </source>
</reference>
<dbReference type="EMBL" id="CP083681">
    <property type="protein sequence ID" value="UYU71028.1"/>
    <property type="molecule type" value="Genomic_DNA"/>
</dbReference>
<proteinExistence type="predicted"/>
<dbReference type="EMBL" id="JAGZEE010000002">
    <property type="protein sequence ID" value="MBS5409531.1"/>
    <property type="molecule type" value="Genomic_DNA"/>
</dbReference>
<dbReference type="Proteomes" id="UP000460317">
    <property type="component" value="Unassembled WGS sequence"/>
</dbReference>
<dbReference type="PANTHER" id="PTHR40099:SF1">
    <property type="entry name" value="ACETOLACTATE SYNTHASE, SMALL SUBUNIT"/>
    <property type="match status" value="1"/>
</dbReference>
<dbReference type="Gene3D" id="3.30.2130.10">
    <property type="entry name" value="VC0802-like"/>
    <property type="match status" value="1"/>
</dbReference>
<dbReference type="PROSITE" id="PS51671">
    <property type="entry name" value="ACT"/>
    <property type="match status" value="1"/>
</dbReference>
<evidence type="ECO:0000313" key="18">
    <source>
        <dbReference type="Proteomes" id="UP000095541"/>
    </source>
</evidence>
<evidence type="ECO:0000313" key="24">
    <source>
        <dbReference type="Proteomes" id="UP000440614"/>
    </source>
</evidence>
<dbReference type="Proteomes" id="UP001162960">
    <property type="component" value="Chromosome"/>
</dbReference>
<accession>C6IH22</accession>
<evidence type="ECO:0000313" key="17">
    <source>
        <dbReference type="EMBL" id="UYU93053.1"/>
    </source>
</evidence>
<dbReference type="InterPro" id="IPR045739">
    <property type="entry name" value="ACT_dom_pair"/>
</dbReference>
<dbReference type="SMR" id="A0A0N7IA16"/>
<dbReference type="Proteomes" id="UP000436858">
    <property type="component" value="Unassembled WGS sequence"/>
</dbReference>
<dbReference type="SUPFAM" id="SSF55021">
    <property type="entry name" value="ACT-like"/>
    <property type="match status" value="2"/>
</dbReference>
<dbReference type="EMBL" id="QSJP01000027">
    <property type="protein sequence ID" value="RHD82269.1"/>
    <property type="molecule type" value="Genomic_DNA"/>
</dbReference>
<evidence type="ECO:0000259" key="1">
    <source>
        <dbReference type="PROSITE" id="PS51671"/>
    </source>
</evidence>
<dbReference type="EMBL" id="CZAP01000010">
    <property type="protein sequence ID" value="CUP70050.1"/>
    <property type="molecule type" value="Genomic_DNA"/>
</dbReference>
<dbReference type="PATRIC" id="fig|818.23.peg.2150"/>
<evidence type="ECO:0000313" key="23">
    <source>
        <dbReference type="Proteomes" id="UP000436858"/>
    </source>
</evidence>
<dbReference type="GeneID" id="60926529"/>
<reference evidence="22 23" key="3">
    <citation type="journal article" date="2019" name="Nat. Med.">
        <title>A library of human gut bacterial isolates paired with longitudinal multiomics data enables mechanistic microbiome research.</title>
        <authorList>
            <person name="Poyet M."/>
            <person name="Groussin M."/>
            <person name="Gibbons S.M."/>
            <person name="Avila-Pacheco J."/>
            <person name="Jiang X."/>
            <person name="Kearney S.M."/>
            <person name="Perrotta A.R."/>
            <person name="Berdy B."/>
            <person name="Zhao S."/>
            <person name="Lieberman T.D."/>
            <person name="Swanson P.K."/>
            <person name="Smith M."/>
            <person name="Roesemann S."/>
            <person name="Alexander J.E."/>
            <person name="Rich S.A."/>
            <person name="Livny J."/>
            <person name="Vlamakis H."/>
            <person name="Clish C."/>
            <person name="Bullock K."/>
            <person name="Deik A."/>
            <person name="Scott J."/>
            <person name="Pierce K.A."/>
            <person name="Xavier R.J."/>
            <person name="Alm E.J."/>
        </authorList>
    </citation>
    <scope>NUCLEOTIDE SEQUENCE [LARGE SCALE GENOMIC DNA]</scope>
    <source>
        <strain evidence="8 26">BIOML-A156</strain>
        <strain evidence="7 22">BIOML-A160</strain>
        <strain evidence="9 23">BIOML-A162</strain>
        <strain evidence="6 25">BIOML-A165</strain>
        <strain evidence="5 24">BIOML-A188</strain>
    </source>
</reference>
<dbReference type="Proteomes" id="UP000440614">
    <property type="component" value="Unassembled WGS sequence"/>
</dbReference>
<reference evidence="10" key="5">
    <citation type="submission" date="2021-02" db="EMBL/GenBank/DDBJ databases">
        <title>Infant gut strain persistence is associated with maternal origin, phylogeny, and functional potential including surface adhesion and iron acquisition.</title>
        <authorList>
            <person name="Lou Y.C."/>
        </authorList>
    </citation>
    <scope>NUCLEOTIDE SEQUENCE</scope>
    <source>
        <strain evidence="10">L3_082_243G1_dasL3_082_243G1_maxbin2.maxbin.015s ta_sub</strain>
    </source>
</reference>
<evidence type="ECO:0000313" key="9">
    <source>
        <dbReference type="EMBL" id="KAB4479639.1"/>
    </source>
</evidence>
<evidence type="ECO:0000313" key="19">
    <source>
        <dbReference type="Proteomes" id="UP000095576"/>
    </source>
</evidence>
<dbReference type="EMBL" id="WCRY01000017">
    <property type="protein sequence ID" value="KAB4479639.1"/>
    <property type="molecule type" value="Genomic_DNA"/>
</dbReference>
<reference evidence="11" key="7">
    <citation type="submission" date="2021-07" db="EMBL/GenBank/DDBJ databases">
        <title>Comparative genomics of Bacteroides fragilis group isolates reveals species-dependent resistance mechanisms and validates clinical tools for resistance prediction.</title>
        <authorList>
            <person name="Wallace M.J."/>
            <person name="Jean S."/>
            <person name="Wallace M.A."/>
            <person name="Carey-Ann B.D."/>
            <person name="Dantas G."/>
        </authorList>
    </citation>
    <scope>NUCLEOTIDE SEQUENCE</scope>
    <source>
        <strain evidence="11">BJH_160</strain>
    </source>
</reference>
<evidence type="ECO:0000313" key="14">
    <source>
        <dbReference type="EMBL" id="RHL59998.1"/>
    </source>
</evidence>
<dbReference type="Proteomes" id="UP000782901">
    <property type="component" value="Unassembled WGS sequence"/>
</dbReference>
<accession>A0A0N7IA16</accession>
<reference evidence="20 21" key="2">
    <citation type="submission" date="2018-08" db="EMBL/GenBank/DDBJ databases">
        <title>A genome reference for cultivated species of the human gut microbiota.</title>
        <authorList>
            <person name="Zou Y."/>
            <person name="Xue W."/>
            <person name="Luo G."/>
        </authorList>
    </citation>
    <scope>NUCLEOTIDE SEQUENCE [LARGE SCALE GENOMIC DNA]</scope>
    <source>
        <strain evidence="14 20">AF37-12</strain>
        <strain evidence="13 21">AM30-26</strain>
    </source>
</reference>
<protein>
    <submittedName>
        <fullName evidence="3">ACT domain-containing protein</fullName>
    </submittedName>
    <submittedName>
        <fullName evidence="10">Amino acid-binding protein</fullName>
    </submittedName>
</protein>
<dbReference type="Proteomes" id="UP000283616">
    <property type="component" value="Unassembled WGS sequence"/>
</dbReference>
<dbReference type="EMBL" id="CZBI01000002">
    <property type="protein sequence ID" value="CUP87293.1"/>
    <property type="molecule type" value="Genomic_DNA"/>
</dbReference>
<organism evidence="10 28">
    <name type="scientific">Bacteroides thetaiotaomicron</name>
    <dbReference type="NCBI Taxonomy" id="818"/>
    <lineage>
        <taxon>Bacteria</taxon>
        <taxon>Pseudomonadati</taxon>
        <taxon>Bacteroidota</taxon>
        <taxon>Bacteroidia</taxon>
        <taxon>Bacteroidales</taxon>
        <taxon>Bacteroidaceae</taxon>
        <taxon>Bacteroides</taxon>
    </lineage>
</organism>
<dbReference type="Proteomes" id="UP000488521">
    <property type="component" value="Unassembled WGS sequence"/>
</dbReference>
<reference evidence="2 27" key="4">
    <citation type="submission" date="2020-02" db="EMBL/GenBank/DDBJ databases">
        <title>Whole-genome sequencing and comparative analysis of the genomes of Bacteroides thetaiotaomicron and Escherichia coli isolated from a healthy resident in Vietnam.</title>
        <authorList>
            <person name="Mohsin M."/>
            <person name="Tanaka K."/>
            <person name="Kawahara R."/>
            <person name="Kondo S."/>
            <person name="Noguchi H."/>
            <person name="Motooka D."/>
            <person name="Nakamura S."/>
            <person name="Khong D.T."/>
            <person name="Nguyen T.N."/>
            <person name="Tran H.T."/>
            <person name="Yamamoto Y."/>
        </authorList>
    </citation>
    <scope>NUCLEOTIDE SEQUENCE [LARGE SCALE GENOMIC DNA]</scope>
    <source>
        <strain evidence="2 27">F9-2</strain>
    </source>
</reference>
<evidence type="ECO:0000313" key="3">
    <source>
        <dbReference type="EMBL" id="CUP70050.1"/>
    </source>
</evidence>
<dbReference type="EMBL" id="CP083685">
    <property type="protein sequence ID" value="UYU93053.1"/>
    <property type="molecule type" value="Genomic_DNA"/>
</dbReference>
<evidence type="ECO:0000313" key="27">
    <source>
        <dbReference type="Proteomes" id="UP000500882"/>
    </source>
</evidence>
<evidence type="ECO:0000313" key="26">
    <source>
        <dbReference type="Proteomes" id="UP000488521"/>
    </source>
</evidence>
<dbReference type="Proteomes" id="UP000095576">
    <property type="component" value="Unassembled WGS sequence"/>
</dbReference>
<dbReference type="Proteomes" id="UP001217776">
    <property type="component" value="Unassembled WGS sequence"/>
</dbReference>
<dbReference type="RefSeq" id="WP_008763158.1">
    <property type="nucleotide sequence ID" value="NZ_AP022660.1"/>
</dbReference>
<dbReference type="AlphaFoldDB" id="A0A0N7IA16"/>
<dbReference type="InterPro" id="IPR002912">
    <property type="entry name" value="ACT_dom"/>
</dbReference>
<evidence type="ECO:0000313" key="25">
    <source>
        <dbReference type="Proteomes" id="UP000460317"/>
    </source>
</evidence>
<dbReference type="CDD" id="cd04882">
    <property type="entry name" value="ACT_Bt0572_2"/>
    <property type="match status" value="1"/>
</dbReference>
<name>A0A0N7IA16_BACT4</name>
<dbReference type="Proteomes" id="UP001200544">
    <property type="component" value="Unassembled WGS sequence"/>
</dbReference>
<dbReference type="InterPro" id="IPR045865">
    <property type="entry name" value="ACT-like_dom_sf"/>
</dbReference>
<evidence type="ECO:0000313" key="11">
    <source>
        <dbReference type="EMBL" id="MCE9238394.1"/>
    </source>
</evidence>
<dbReference type="EMBL" id="CP083680">
    <property type="protein sequence ID" value="UYU66994.1"/>
    <property type="molecule type" value="Genomic_DNA"/>
</dbReference>